<evidence type="ECO:0000313" key="1">
    <source>
        <dbReference type="EMBL" id="TNV78887.1"/>
    </source>
</evidence>
<accession>A0A8J8T1L7</accession>
<organism evidence="1 2">
    <name type="scientific">Halteria grandinella</name>
    <dbReference type="NCBI Taxonomy" id="5974"/>
    <lineage>
        <taxon>Eukaryota</taxon>
        <taxon>Sar</taxon>
        <taxon>Alveolata</taxon>
        <taxon>Ciliophora</taxon>
        <taxon>Intramacronucleata</taxon>
        <taxon>Spirotrichea</taxon>
        <taxon>Stichotrichia</taxon>
        <taxon>Sporadotrichida</taxon>
        <taxon>Halteriidae</taxon>
        <taxon>Halteria</taxon>
    </lineage>
</organism>
<protein>
    <submittedName>
        <fullName evidence="1">Uncharacterized protein</fullName>
    </submittedName>
</protein>
<dbReference type="AlphaFoldDB" id="A0A8J8T1L7"/>
<dbReference type="Proteomes" id="UP000785679">
    <property type="component" value="Unassembled WGS sequence"/>
</dbReference>
<proteinExistence type="predicted"/>
<dbReference type="EMBL" id="RRYP01009690">
    <property type="protein sequence ID" value="TNV78887.1"/>
    <property type="molecule type" value="Genomic_DNA"/>
</dbReference>
<comment type="caution">
    <text evidence="1">The sequence shown here is derived from an EMBL/GenBank/DDBJ whole genome shotgun (WGS) entry which is preliminary data.</text>
</comment>
<evidence type="ECO:0000313" key="2">
    <source>
        <dbReference type="Proteomes" id="UP000785679"/>
    </source>
</evidence>
<sequence>MLQPLKRKNFLSETFKIIRNQARISIRKVIHKVVHKTILDVKVTDWSDTTSNDSIHLRSFRKQQLEKRLNREINAEQEDKKAIQNHDETKSLILKLCACLLYAASSSGLTFVNKSIYVRFGFQSPLDVSIT</sequence>
<reference evidence="1" key="1">
    <citation type="submission" date="2019-06" db="EMBL/GenBank/DDBJ databases">
        <authorList>
            <person name="Zheng W."/>
        </authorList>
    </citation>
    <scope>NUCLEOTIDE SEQUENCE</scope>
    <source>
        <strain evidence="1">QDHG01</strain>
    </source>
</reference>
<name>A0A8J8T1L7_HALGN</name>
<gene>
    <name evidence="1" type="ORF">FGO68_gene6045</name>
</gene>
<keyword evidence="2" id="KW-1185">Reference proteome</keyword>